<feature type="compositionally biased region" description="Polar residues" evidence="1">
    <location>
        <begin position="34"/>
        <end position="43"/>
    </location>
</feature>
<evidence type="ECO:0000256" key="1">
    <source>
        <dbReference type="SAM" id="MobiDB-lite"/>
    </source>
</evidence>
<proteinExistence type="predicted"/>
<reference evidence="2 3" key="1">
    <citation type="submission" date="2019-01" db="EMBL/GenBank/DDBJ databases">
        <title>A draft genome assembly of the solar-powered sea slug Elysia chlorotica.</title>
        <authorList>
            <person name="Cai H."/>
            <person name="Li Q."/>
            <person name="Fang X."/>
            <person name="Li J."/>
            <person name="Curtis N.E."/>
            <person name="Altenburger A."/>
            <person name="Shibata T."/>
            <person name="Feng M."/>
            <person name="Maeda T."/>
            <person name="Schwartz J.A."/>
            <person name="Shigenobu S."/>
            <person name="Lundholm N."/>
            <person name="Nishiyama T."/>
            <person name="Yang H."/>
            <person name="Hasebe M."/>
            <person name="Li S."/>
            <person name="Pierce S.K."/>
            <person name="Wang J."/>
        </authorList>
    </citation>
    <scope>NUCLEOTIDE SEQUENCE [LARGE SCALE GENOMIC DNA]</scope>
    <source>
        <strain evidence="2">EC2010</strain>
        <tissue evidence="2">Whole organism of an adult</tissue>
    </source>
</reference>
<dbReference type="EMBL" id="RQTK01000124">
    <property type="protein sequence ID" value="RUS86912.1"/>
    <property type="molecule type" value="Genomic_DNA"/>
</dbReference>
<feature type="region of interest" description="Disordered" evidence="1">
    <location>
        <begin position="1"/>
        <end position="56"/>
    </location>
</feature>
<dbReference type="PANTHER" id="PTHR19871:SF37">
    <property type="entry name" value="GH25853P"/>
    <property type="match status" value="1"/>
</dbReference>
<dbReference type="InterPro" id="IPR052752">
    <property type="entry name" value="NACHT-WD_repeat"/>
</dbReference>
<dbReference type="STRING" id="188477.A0A433TZB4"/>
<feature type="compositionally biased region" description="Basic and acidic residues" evidence="1">
    <location>
        <begin position="44"/>
        <end position="56"/>
    </location>
</feature>
<comment type="caution">
    <text evidence="2">The sequence shown here is derived from an EMBL/GenBank/DDBJ whole genome shotgun (WGS) entry which is preliminary data.</text>
</comment>
<gene>
    <name evidence="2" type="ORF">EGW08_005317</name>
</gene>
<dbReference type="InterPro" id="IPR027417">
    <property type="entry name" value="P-loop_NTPase"/>
</dbReference>
<sequence length="776" mass="83763">MGSGCSAPKESKEKAILSKTSLRQGLKKVDKPQIVTNKDSTVSVKDDNSRLKPDQQRKWVQPLPTPLPKGPLLITPDLSSYTVTTSTEEGVSQALEMEGRAEPAEGGVNGGGAGFLNVSTLQSGHSSVASDALSATGFSTHSSNSMSLSSSLSTNIALTPSGLHKWKLPPRLESLPDQLQRLLLGHPDSLFDLVSRPNIINLRIVAPEEDYMKERLLLWSDVIAPLRLVCAERGFALDVQDDLWARSSLPDCGCKVLDAYEAEVDIGGEVLAGHIGNPTDVNLMLLTPSFSARLPPSLSHEDYMMILVYLPDSASTALLHALYANNANLDPQRYELKVSEVSQHDEVKVTQLVGLMMEAYVTQGGDVQEQFPKFRTDYRKAVEKIIQNKQVLAENTVVLKPACLSEEASSGGTNGTRPGSLGVHSVSAPTSRPHSPYMAHSQQPVNPFGEHNALGEGKVQAVSAASIAATITATHRSALDVQIDAFCSIGPALSSINLYCPGENIIQVLPRSEQNMEPESDQPTDVKQAPCFLDTTICSAIRAAVSRLVETIIDQREDARRQVATGVPRSIIEELVTQTQHCRRLAQPHLFMTPSPGPPSPSRPLLESPTLNSLKTALIADSEEPVIVYGPPGWGLSTLAAQLVNFTTVSFPSSLVIYRFMGISPDSQTLLSTLLSIMQQLDTILGPLRPSNIGSGRLATESLSTENLLQDITRRSTNHMPIFLFLEGVTLYSRKLSELEVMTLSCPLPKTTKIVLLSSDADVIGGLRAKAGTRPC</sequence>
<feature type="region of interest" description="Disordered" evidence="1">
    <location>
        <begin position="407"/>
        <end position="452"/>
    </location>
</feature>
<dbReference type="SUPFAM" id="SSF52540">
    <property type="entry name" value="P-loop containing nucleoside triphosphate hydrolases"/>
    <property type="match status" value="1"/>
</dbReference>
<keyword evidence="3" id="KW-1185">Reference proteome</keyword>
<evidence type="ECO:0000313" key="2">
    <source>
        <dbReference type="EMBL" id="RUS86912.1"/>
    </source>
</evidence>
<dbReference type="AlphaFoldDB" id="A0A433TZB4"/>
<evidence type="ECO:0000313" key="3">
    <source>
        <dbReference type="Proteomes" id="UP000271974"/>
    </source>
</evidence>
<organism evidence="2 3">
    <name type="scientific">Elysia chlorotica</name>
    <name type="common">Eastern emerald elysia</name>
    <name type="synonym">Sea slug</name>
    <dbReference type="NCBI Taxonomy" id="188477"/>
    <lineage>
        <taxon>Eukaryota</taxon>
        <taxon>Metazoa</taxon>
        <taxon>Spiralia</taxon>
        <taxon>Lophotrochozoa</taxon>
        <taxon>Mollusca</taxon>
        <taxon>Gastropoda</taxon>
        <taxon>Heterobranchia</taxon>
        <taxon>Euthyneura</taxon>
        <taxon>Panpulmonata</taxon>
        <taxon>Sacoglossa</taxon>
        <taxon>Placobranchoidea</taxon>
        <taxon>Plakobranchidae</taxon>
        <taxon>Elysia</taxon>
    </lineage>
</organism>
<accession>A0A433TZB4</accession>
<name>A0A433TZB4_ELYCH</name>
<evidence type="ECO:0008006" key="4">
    <source>
        <dbReference type="Google" id="ProtNLM"/>
    </source>
</evidence>
<dbReference type="PANTHER" id="PTHR19871">
    <property type="entry name" value="BETA TRANSDUCIN-RELATED PROTEIN"/>
    <property type="match status" value="1"/>
</dbReference>
<dbReference type="Proteomes" id="UP000271974">
    <property type="component" value="Unassembled WGS sequence"/>
</dbReference>
<feature type="compositionally biased region" description="Polar residues" evidence="1">
    <location>
        <begin position="407"/>
        <end position="417"/>
    </location>
</feature>
<protein>
    <recommendedName>
        <fullName evidence="4">NACHT domain-containing protein</fullName>
    </recommendedName>
</protein>
<dbReference type="OrthoDB" id="6134417at2759"/>